<evidence type="ECO:0000313" key="3">
    <source>
        <dbReference type="Proteomes" id="UP000034799"/>
    </source>
</evidence>
<sequence>MRKTLIYILVLLVVIFGGLAAYIYFSQDEEFDKVSQSSGDGASDSKTLTSDDFTLEYRYSGNNTWKYSVTGVLPSPCYKATVEAVVRESYPEQVTVNLTTSSPEPDTVCVQMVLNYSEEGEFEASEKATVDFNIVNK</sequence>
<reference evidence="2 3" key="1">
    <citation type="journal article" date="2015" name="Nature">
        <title>rRNA introns, odd ribosomes, and small enigmatic genomes across a large radiation of phyla.</title>
        <authorList>
            <person name="Brown C.T."/>
            <person name="Hug L.A."/>
            <person name="Thomas B.C."/>
            <person name="Sharon I."/>
            <person name="Castelle C.J."/>
            <person name="Singh A."/>
            <person name="Wilkins M.J."/>
            <person name="Williams K.H."/>
            <person name="Banfield J.F."/>
        </authorList>
    </citation>
    <scope>NUCLEOTIDE SEQUENCE [LARGE SCALE GENOMIC DNA]</scope>
</reference>
<name>A0A0G0MNY9_9BACT</name>
<keyword evidence="1" id="KW-1133">Transmembrane helix</keyword>
<keyword evidence="1" id="KW-0472">Membrane</keyword>
<dbReference type="EMBL" id="LBWK01000002">
    <property type="protein sequence ID" value="KKR05784.1"/>
    <property type="molecule type" value="Genomic_DNA"/>
</dbReference>
<evidence type="ECO:0000313" key="2">
    <source>
        <dbReference type="EMBL" id="KKR05784.1"/>
    </source>
</evidence>
<dbReference type="AlphaFoldDB" id="A0A0G0MNY9"/>
<feature type="transmembrane region" description="Helical" evidence="1">
    <location>
        <begin position="6"/>
        <end position="25"/>
    </location>
</feature>
<proteinExistence type="predicted"/>
<dbReference type="Proteomes" id="UP000034799">
    <property type="component" value="Unassembled WGS sequence"/>
</dbReference>
<gene>
    <name evidence="2" type="ORF">UT34_C0002G0291</name>
</gene>
<keyword evidence="1" id="KW-0812">Transmembrane</keyword>
<accession>A0A0G0MNY9</accession>
<comment type="caution">
    <text evidence="2">The sequence shown here is derived from an EMBL/GenBank/DDBJ whole genome shotgun (WGS) entry which is preliminary data.</text>
</comment>
<organism evidence="2 3">
    <name type="scientific">candidate division WS6 bacterium GW2011_GWF2_39_15</name>
    <dbReference type="NCBI Taxonomy" id="1619100"/>
    <lineage>
        <taxon>Bacteria</taxon>
        <taxon>Candidatus Dojkabacteria</taxon>
    </lineage>
</organism>
<protein>
    <submittedName>
        <fullName evidence="2">Uncharacterized protein</fullName>
    </submittedName>
</protein>
<evidence type="ECO:0000256" key="1">
    <source>
        <dbReference type="SAM" id="Phobius"/>
    </source>
</evidence>